<dbReference type="GO" id="GO:0012505">
    <property type="term" value="C:endomembrane system"/>
    <property type="evidence" value="ECO:0007669"/>
    <property type="project" value="TreeGrafter"/>
</dbReference>
<dbReference type="SUPFAM" id="SSF55856">
    <property type="entry name" value="Cytochrome b5-like heme/steroid binding domain"/>
    <property type="match status" value="1"/>
</dbReference>
<comment type="similarity">
    <text evidence="1">Belongs to the cytochrome b5 family. MAPR subfamily.</text>
</comment>
<sequence>MCTFCAPYLCDLQTFPQKAEPVDLPPPVPQIPPLKKQDMTVEQLKKYNGVEDEHICFALLGKIYDVTKGRDFYGVDGAYGALAGHDATRALGTMNIKLVKDEWDDTSDLSPTDLEDAKDWAERMEMKYPVVGRLLAPGEEASVYEEQETTQ</sequence>
<dbReference type="InterPro" id="IPR001199">
    <property type="entry name" value="Cyt_B5-like_heme/steroid-bd"/>
</dbReference>
<dbReference type="WBParaSite" id="jg13323">
    <property type="protein sequence ID" value="jg13323"/>
    <property type="gene ID" value="jg13323"/>
</dbReference>
<dbReference type="SMART" id="SM01117">
    <property type="entry name" value="Cyt-b5"/>
    <property type="match status" value="1"/>
</dbReference>
<feature type="domain" description="Cytochrome b5 heme-binding" evidence="2">
    <location>
        <begin position="39"/>
        <end position="135"/>
    </location>
</feature>
<dbReference type="FunFam" id="3.10.120.10:FF:000003">
    <property type="entry name" value="membrane-associated progesterone receptor component 1"/>
    <property type="match status" value="1"/>
</dbReference>
<proteinExistence type="inferred from homology"/>
<name>A0A915CXK7_9BILA</name>
<dbReference type="GO" id="GO:0016020">
    <property type="term" value="C:membrane"/>
    <property type="evidence" value="ECO:0007669"/>
    <property type="project" value="TreeGrafter"/>
</dbReference>
<keyword evidence="3" id="KW-1185">Reference proteome</keyword>
<evidence type="ECO:0000259" key="2">
    <source>
        <dbReference type="SMART" id="SM01117"/>
    </source>
</evidence>
<dbReference type="PANTHER" id="PTHR10281:SF76">
    <property type="entry name" value="CALCUTTA CUP-RELATED"/>
    <property type="match status" value="1"/>
</dbReference>
<dbReference type="AlphaFoldDB" id="A0A915CXK7"/>
<dbReference type="InterPro" id="IPR050577">
    <property type="entry name" value="MAPR/NEUFC/NENF-like"/>
</dbReference>
<protein>
    <submittedName>
        <fullName evidence="4">Cytochrome b5 heme-binding domain-containing protein</fullName>
    </submittedName>
</protein>
<dbReference type="Pfam" id="PF00173">
    <property type="entry name" value="Cyt-b5"/>
    <property type="match status" value="1"/>
</dbReference>
<reference evidence="4" key="1">
    <citation type="submission" date="2022-11" db="UniProtKB">
        <authorList>
            <consortium name="WormBaseParasite"/>
        </authorList>
    </citation>
    <scope>IDENTIFICATION</scope>
</reference>
<organism evidence="3 4">
    <name type="scientific">Ditylenchus dipsaci</name>
    <dbReference type="NCBI Taxonomy" id="166011"/>
    <lineage>
        <taxon>Eukaryota</taxon>
        <taxon>Metazoa</taxon>
        <taxon>Ecdysozoa</taxon>
        <taxon>Nematoda</taxon>
        <taxon>Chromadorea</taxon>
        <taxon>Rhabditida</taxon>
        <taxon>Tylenchina</taxon>
        <taxon>Tylenchomorpha</taxon>
        <taxon>Sphaerularioidea</taxon>
        <taxon>Anguinidae</taxon>
        <taxon>Anguininae</taxon>
        <taxon>Ditylenchus</taxon>
    </lineage>
</organism>
<dbReference type="Gene3D" id="3.10.120.10">
    <property type="entry name" value="Cytochrome b5-like heme/steroid binding domain"/>
    <property type="match status" value="1"/>
</dbReference>
<evidence type="ECO:0000313" key="3">
    <source>
        <dbReference type="Proteomes" id="UP000887574"/>
    </source>
</evidence>
<evidence type="ECO:0000313" key="4">
    <source>
        <dbReference type="WBParaSite" id="jg13323"/>
    </source>
</evidence>
<dbReference type="InterPro" id="IPR036400">
    <property type="entry name" value="Cyt_B5-like_heme/steroid_sf"/>
</dbReference>
<dbReference type="Proteomes" id="UP000887574">
    <property type="component" value="Unplaced"/>
</dbReference>
<accession>A0A915CXK7</accession>
<dbReference type="PANTHER" id="PTHR10281">
    <property type="entry name" value="MEMBRANE-ASSOCIATED PROGESTERONE RECEPTOR COMPONENT-RELATED"/>
    <property type="match status" value="1"/>
</dbReference>
<evidence type="ECO:0000256" key="1">
    <source>
        <dbReference type="ARBA" id="ARBA00038357"/>
    </source>
</evidence>